<dbReference type="PANTHER" id="PTHR30290">
    <property type="entry name" value="PERIPLASMIC BINDING COMPONENT OF ABC TRANSPORTER"/>
    <property type="match status" value="1"/>
</dbReference>
<dbReference type="PROSITE" id="PS50084">
    <property type="entry name" value="KH_TYPE_1"/>
    <property type="match status" value="1"/>
</dbReference>
<dbReference type="Gene3D" id="3.40.190.10">
    <property type="entry name" value="Periplasmic binding protein-like II"/>
    <property type="match status" value="1"/>
</dbReference>
<dbReference type="InterPro" id="IPR017705">
    <property type="entry name" value="Ribonuclease_Y"/>
</dbReference>
<proteinExistence type="inferred from homology"/>
<dbReference type="InterPro" id="IPR006674">
    <property type="entry name" value="HD_domain"/>
</dbReference>
<keyword evidence="7" id="KW-0378">Hydrolase</keyword>
<dbReference type="NCBIfam" id="TIGR03319">
    <property type="entry name" value="RNase_Y"/>
    <property type="match status" value="1"/>
</dbReference>
<keyword evidence="14" id="KW-1185">Reference proteome</keyword>
<dbReference type="GO" id="GO:0006402">
    <property type="term" value="P:mRNA catabolic process"/>
    <property type="evidence" value="ECO:0007669"/>
    <property type="project" value="InterPro"/>
</dbReference>
<keyword evidence="11" id="KW-0812">Transmembrane</keyword>
<dbReference type="HAMAP" id="MF_00335">
    <property type="entry name" value="RNase_Y"/>
    <property type="match status" value="1"/>
</dbReference>
<evidence type="ECO:0000256" key="3">
    <source>
        <dbReference type="ARBA" id="ARBA00022448"/>
    </source>
</evidence>
<dbReference type="AlphaFoldDB" id="A0A835G3E7"/>
<dbReference type="SMART" id="SM00471">
    <property type="entry name" value="HDc"/>
    <property type="match status" value="1"/>
</dbReference>
<evidence type="ECO:0000256" key="4">
    <source>
        <dbReference type="ARBA" id="ARBA00022722"/>
    </source>
</evidence>
<accession>A0A835G3E7</accession>
<comment type="subcellular location">
    <subcellularLocation>
        <location evidence="1">Cell envelope</location>
    </subcellularLocation>
</comment>
<dbReference type="InterPro" id="IPR006675">
    <property type="entry name" value="HDIG_dom"/>
</dbReference>
<keyword evidence="11" id="KW-0472">Membrane</keyword>
<evidence type="ECO:0000256" key="2">
    <source>
        <dbReference type="ARBA" id="ARBA00005695"/>
    </source>
</evidence>
<dbReference type="FunFam" id="3.30.1370.10:FF:000006">
    <property type="entry name" value="Ribonuclease Y"/>
    <property type="match status" value="1"/>
</dbReference>
<name>A0A835G3E7_SPOEX</name>
<dbReference type="CDD" id="cd08504">
    <property type="entry name" value="PBP2_OppA"/>
    <property type="match status" value="1"/>
</dbReference>
<dbReference type="PROSITE" id="PS51831">
    <property type="entry name" value="HD"/>
    <property type="match status" value="1"/>
</dbReference>
<dbReference type="InterPro" id="IPR003607">
    <property type="entry name" value="HD/PDEase_dom"/>
</dbReference>
<dbReference type="Gene3D" id="3.30.1370.10">
    <property type="entry name" value="K Homology domain, type 1"/>
    <property type="match status" value="1"/>
</dbReference>
<keyword evidence="4" id="KW-0540">Nuclease</keyword>
<gene>
    <name evidence="13" type="ORF">HW555_014490</name>
</gene>
<dbReference type="GO" id="GO:0016020">
    <property type="term" value="C:membrane"/>
    <property type="evidence" value="ECO:0007669"/>
    <property type="project" value="InterPro"/>
</dbReference>
<comment type="similarity">
    <text evidence="2">Belongs to the bacterial solute-binding protein 5 family.</text>
</comment>
<evidence type="ECO:0000256" key="10">
    <source>
        <dbReference type="SAM" id="MobiDB-lite"/>
    </source>
</evidence>
<dbReference type="SUPFAM" id="SSF54791">
    <property type="entry name" value="Eukaryotic type KH-domain (KH-domain type I)"/>
    <property type="match status" value="1"/>
</dbReference>
<dbReference type="Proteomes" id="UP000648187">
    <property type="component" value="Unassembled WGS sequence"/>
</dbReference>
<evidence type="ECO:0000256" key="5">
    <source>
        <dbReference type="ARBA" id="ARBA00022729"/>
    </source>
</evidence>
<dbReference type="Pfam" id="PF12072">
    <property type="entry name" value="RNase_Y_N"/>
    <property type="match status" value="1"/>
</dbReference>
<dbReference type="CDD" id="cd22431">
    <property type="entry name" value="KH-I_RNaseY"/>
    <property type="match status" value="1"/>
</dbReference>
<dbReference type="FunFam" id="1.10.3210.10:FF:000003">
    <property type="entry name" value="Ribonuclease Y"/>
    <property type="match status" value="1"/>
</dbReference>
<dbReference type="Pfam" id="PF00013">
    <property type="entry name" value="KH_1"/>
    <property type="match status" value="1"/>
</dbReference>
<evidence type="ECO:0000256" key="6">
    <source>
        <dbReference type="ARBA" id="ARBA00022759"/>
    </source>
</evidence>
<dbReference type="Pfam" id="PF00496">
    <property type="entry name" value="SBP_bac_5"/>
    <property type="match status" value="1"/>
</dbReference>
<dbReference type="GO" id="GO:1904680">
    <property type="term" value="F:peptide transmembrane transporter activity"/>
    <property type="evidence" value="ECO:0007669"/>
    <property type="project" value="TreeGrafter"/>
</dbReference>
<dbReference type="GO" id="GO:0015833">
    <property type="term" value="P:peptide transport"/>
    <property type="evidence" value="ECO:0007669"/>
    <property type="project" value="TreeGrafter"/>
</dbReference>
<dbReference type="GO" id="GO:0004519">
    <property type="term" value="F:endonuclease activity"/>
    <property type="evidence" value="ECO:0007669"/>
    <property type="project" value="UniProtKB-KW"/>
</dbReference>
<protein>
    <recommendedName>
        <fullName evidence="12">HD domain-containing protein</fullName>
    </recommendedName>
</protein>
<evidence type="ECO:0000313" key="14">
    <source>
        <dbReference type="Proteomes" id="UP000648187"/>
    </source>
</evidence>
<feature type="domain" description="HD" evidence="12">
    <location>
        <begin position="339"/>
        <end position="432"/>
    </location>
</feature>
<dbReference type="Pfam" id="PF01966">
    <property type="entry name" value="HD"/>
    <property type="match status" value="1"/>
</dbReference>
<dbReference type="PANTHER" id="PTHR30290:SF10">
    <property type="entry name" value="PERIPLASMIC OLIGOPEPTIDE-BINDING PROTEIN-RELATED"/>
    <property type="match status" value="1"/>
</dbReference>
<dbReference type="InterPro" id="IPR022711">
    <property type="entry name" value="RNase_Y_N"/>
</dbReference>
<keyword evidence="6" id="KW-0255">Endonuclease</keyword>
<evidence type="ECO:0000256" key="8">
    <source>
        <dbReference type="ARBA" id="ARBA00022884"/>
    </source>
</evidence>
<dbReference type="InterPro" id="IPR004087">
    <property type="entry name" value="KH_dom"/>
</dbReference>
<evidence type="ECO:0000256" key="11">
    <source>
        <dbReference type="SAM" id="Phobius"/>
    </source>
</evidence>
<keyword evidence="11" id="KW-1133">Transmembrane helix</keyword>
<keyword evidence="5" id="KW-0732">Signal</keyword>
<dbReference type="GO" id="GO:0016787">
    <property type="term" value="F:hydrolase activity"/>
    <property type="evidence" value="ECO:0007669"/>
    <property type="project" value="UniProtKB-KW"/>
</dbReference>
<comment type="caution">
    <text evidence="13">The sequence shown here is derived from an EMBL/GenBank/DDBJ whole genome shotgun (WGS) entry which is preliminary data.</text>
</comment>
<evidence type="ECO:0000256" key="1">
    <source>
        <dbReference type="ARBA" id="ARBA00004196"/>
    </source>
</evidence>
<dbReference type="CDD" id="cd00077">
    <property type="entry name" value="HDc"/>
    <property type="match status" value="1"/>
</dbReference>
<dbReference type="FunFam" id="3.90.76.10:FF:000001">
    <property type="entry name" value="Oligopeptide ABC transporter substrate-binding protein"/>
    <property type="match status" value="1"/>
</dbReference>
<dbReference type="GO" id="GO:0003723">
    <property type="term" value="F:RNA binding"/>
    <property type="evidence" value="ECO:0007669"/>
    <property type="project" value="UniProtKB-UniRule"/>
</dbReference>
<dbReference type="Gene3D" id="3.90.76.10">
    <property type="entry name" value="Dipeptide-binding Protein, Domain 1"/>
    <property type="match status" value="1"/>
</dbReference>
<dbReference type="InterPro" id="IPR039424">
    <property type="entry name" value="SBP_5"/>
</dbReference>
<dbReference type="SUPFAM" id="SSF53850">
    <property type="entry name" value="Periplasmic binding protein-like II"/>
    <property type="match status" value="1"/>
</dbReference>
<reference evidence="13" key="1">
    <citation type="submission" date="2020-08" db="EMBL/GenBank/DDBJ databases">
        <title>Spodoptera exigua strain:BAW_Kor-Di-RS1 Genome sequencing and assembly.</title>
        <authorList>
            <person name="Kim J."/>
            <person name="Nam H.Y."/>
            <person name="Kwon M."/>
            <person name="Choi J.H."/>
            <person name="Cho S.R."/>
            <person name="Kim G.-H."/>
        </authorList>
    </citation>
    <scope>NUCLEOTIDE SEQUENCE</scope>
    <source>
        <strain evidence="13">BAW_Kor-Di-RS1</strain>
        <tissue evidence="13">Whole-body</tissue>
    </source>
</reference>
<dbReference type="Gene3D" id="1.10.3210.10">
    <property type="entry name" value="Hypothetical protein af1432"/>
    <property type="match status" value="1"/>
</dbReference>
<dbReference type="SUPFAM" id="SSF109604">
    <property type="entry name" value="HD-domain/PDEase-like"/>
    <property type="match status" value="1"/>
</dbReference>
<keyword evidence="8 9" id="KW-0694">RNA-binding</keyword>
<evidence type="ECO:0000259" key="12">
    <source>
        <dbReference type="PROSITE" id="PS51831"/>
    </source>
</evidence>
<feature type="transmembrane region" description="Helical" evidence="11">
    <location>
        <begin position="6"/>
        <end position="28"/>
    </location>
</feature>
<evidence type="ECO:0000256" key="9">
    <source>
        <dbReference type="PROSITE-ProRule" id="PRU00117"/>
    </source>
</evidence>
<dbReference type="NCBIfam" id="TIGR00277">
    <property type="entry name" value="HDIG"/>
    <property type="match status" value="1"/>
</dbReference>
<feature type="region of interest" description="Disordered" evidence="10">
    <location>
        <begin position="96"/>
        <end position="122"/>
    </location>
</feature>
<evidence type="ECO:0000256" key="7">
    <source>
        <dbReference type="ARBA" id="ARBA00022801"/>
    </source>
</evidence>
<dbReference type="InterPro" id="IPR000914">
    <property type="entry name" value="SBP_5_dom"/>
</dbReference>
<dbReference type="SMART" id="SM00322">
    <property type="entry name" value="KH"/>
    <property type="match status" value="1"/>
</dbReference>
<keyword evidence="3" id="KW-0813">Transport</keyword>
<dbReference type="Gene3D" id="3.10.105.10">
    <property type="entry name" value="Dipeptide-binding Protein, Domain 3"/>
    <property type="match status" value="1"/>
</dbReference>
<evidence type="ECO:0000313" key="13">
    <source>
        <dbReference type="EMBL" id="KAF9404149.1"/>
    </source>
</evidence>
<dbReference type="InterPro" id="IPR004088">
    <property type="entry name" value="KH_dom_type_1"/>
</dbReference>
<dbReference type="InterPro" id="IPR036612">
    <property type="entry name" value="KH_dom_type_1_sf"/>
</dbReference>
<dbReference type="EMBL" id="JACKWZ010001068">
    <property type="protein sequence ID" value="KAF9404149.1"/>
    <property type="molecule type" value="Genomic_DNA"/>
</dbReference>
<dbReference type="FunFam" id="3.10.105.10:FF:000001">
    <property type="entry name" value="Oligopeptide ABC transporter, oligopeptide-binding protein"/>
    <property type="match status" value="1"/>
</dbReference>
<organism evidence="13 14">
    <name type="scientific">Spodoptera exigua</name>
    <name type="common">Beet armyworm</name>
    <name type="synonym">Noctua fulgens</name>
    <dbReference type="NCBI Taxonomy" id="7107"/>
    <lineage>
        <taxon>Eukaryota</taxon>
        <taxon>Metazoa</taxon>
        <taxon>Ecdysozoa</taxon>
        <taxon>Arthropoda</taxon>
        <taxon>Hexapoda</taxon>
        <taxon>Insecta</taxon>
        <taxon>Pterygota</taxon>
        <taxon>Neoptera</taxon>
        <taxon>Endopterygota</taxon>
        <taxon>Lepidoptera</taxon>
        <taxon>Glossata</taxon>
        <taxon>Ditrysia</taxon>
        <taxon>Noctuoidea</taxon>
        <taxon>Noctuidae</taxon>
        <taxon>Amphipyrinae</taxon>
        <taxon>Spodoptera</taxon>
    </lineage>
</organism>
<sequence length="979" mass="108950">MQVETMGLEILLAIIALIVGLGLGLVVAKSRHEKTIDGAKNSAEGIIESANKEAETLKKAALLEAMEENQKYRSEIESELKENKVELKSQENRLLQREQTLDRKDDTLEKRENSLEEKEEKLGARQQLIDEREKVVEELVEKQHQEIERIASLSKDEAKDIIMKSTEEELSHELTVMVKESEQRAKEESDRKAKNLLSLAIQRCAADSVSETTVSVVSLPNDEMKGRIIGREGRNIRTLETLTGIDLIIDDTPEAVVLSGFDPIRREIARMTLEKLIQDGRIHPARIEEMVEKSRKEMDERIREYGEQAAFEVGAHTLHPDLIKILGRLRFRTSYGQNVLNHSIEVAKLTGVLAAELGEDVQLAKRAGLLHDIGKALDHEIEGSHVEIGAELAAKYKENATVINAIASHHGDIEATSVISVLVAAADALSAARPGARSESMENYIRRLENLENISNGFEGVESSFAVQAGREVRVMVKPDEITDLEAVRLVRDIRKKIEDDLDYPGHIKVTMKLKKSALLGLVALSSLVLVACGGGSKDTGGSGSAEKVFRFVERQEMPSADPSLATDEVSFIALNNVYEGIYRLDKDSKPQPAGASEMAEVSEDGLIYKIKLREDAKWTDDKPVTAADFVYGWQRTVDPATGSEYAYMFNSVKNAEKISKGEMKKEELGIKAISDHELEITLERATPFFDYLLAFPSFLPQRQDIAEKFGKDYTTTSDNAVYNATFYLEPNQRAEDSPYRNENLRKALSYAIDRKALVDQILANGSTVPLGLVPEGLATNPESDEDFAKESGDPIVYDVDKAKESWEKAKKELGISTLSVDLLIDDTDNAKKMAEYLQGSLSDTLDGLKVSVSPVPFSVRLDRSNKGDFEIAVSAWGADYADPSSFLDLFTTDNSYNRGHYSNAEYDKLVESAATTNANKPEARWDDLLGAEKIIMDDMGVVPLYQKAEARLRSEKVKDVVYHSTGAKYDFKWAYIED</sequence>